<protein>
    <recommendedName>
        <fullName evidence="2">YABBY protein C-terminal domain-containing protein</fullName>
    </recommendedName>
</protein>
<evidence type="ECO:0000256" key="1">
    <source>
        <dbReference type="SAM" id="MobiDB-lite"/>
    </source>
</evidence>
<name>A0AAD5YDY2_9APHY</name>
<dbReference type="SUPFAM" id="SSF47095">
    <property type="entry name" value="HMG-box"/>
    <property type="match status" value="1"/>
</dbReference>
<dbReference type="AlphaFoldDB" id="A0AAD5YDY2"/>
<comment type="caution">
    <text evidence="3">The sequence shown here is derived from an EMBL/GenBank/DDBJ whole genome shotgun (WGS) entry which is preliminary data.</text>
</comment>
<dbReference type="Pfam" id="PF04690">
    <property type="entry name" value="YABBY"/>
    <property type="match status" value="1"/>
</dbReference>
<dbReference type="Proteomes" id="UP001212997">
    <property type="component" value="Unassembled WGS sequence"/>
</dbReference>
<organism evidence="3 4">
    <name type="scientific">Meripilus lineatus</name>
    <dbReference type="NCBI Taxonomy" id="2056292"/>
    <lineage>
        <taxon>Eukaryota</taxon>
        <taxon>Fungi</taxon>
        <taxon>Dikarya</taxon>
        <taxon>Basidiomycota</taxon>
        <taxon>Agaricomycotina</taxon>
        <taxon>Agaricomycetes</taxon>
        <taxon>Polyporales</taxon>
        <taxon>Meripilaceae</taxon>
        <taxon>Meripilus</taxon>
    </lineage>
</organism>
<evidence type="ECO:0000313" key="3">
    <source>
        <dbReference type="EMBL" id="KAJ3477032.1"/>
    </source>
</evidence>
<proteinExistence type="predicted"/>
<reference evidence="3" key="1">
    <citation type="submission" date="2022-07" db="EMBL/GenBank/DDBJ databases">
        <title>Genome Sequence of Physisporinus lineatus.</title>
        <authorList>
            <person name="Buettner E."/>
        </authorList>
    </citation>
    <scope>NUCLEOTIDE SEQUENCE</scope>
    <source>
        <strain evidence="3">VT162</strain>
    </source>
</reference>
<dbReference type="InterPro" id="IPR056775">
    <property type="entry name" value="YABBY_C"/>
</dbReference>
<sequence length="75" mass="8657">MVNTVSKTPQADAPKKAKSGRKTGGGRKKLTEFNKFMQTEIARLKEENPDMPHRDRFKLVVDNWNKKKDKELARS</sequence>
<dbReference type="InterPro" id="IPR036910">
    <property type="entry name" value="HMG_box_dom_sf"/>
</dbReference>
<evidence type="ECO:0000313" key="4">
    <source>
        <dbReference type="Proteomes" id="UP001212997"/>
    </source>
</evidence>
<gene>
    <name evidence="3" type="ORF">NLI96_g10740</name>
</gene>
<feature type="compositionally biased region" description="Basic residues" evidence="1">
    <location>
        <begin position="16"/>
        <end position="28"/>
    </location>
</feature>
<keyword evidence="4" id="KW-1185">Reference proteome</keyword>
<accession>A0AAD5YDY2</accession>
<feature type="domain" description="YABBY protein C-terminal" evidence="2">
    <location>
        <begin position="32"/>
        <end position="67"/>
    </location>
</feature>
<feature type="region of interest" description="Disordered" evidence="1">
    <location>
        <begin position="1"/>
        <end position="33"/>
    </location>
</feature>
<dbReference type="Gene3D" id="1.10.30.10">
    <property type="entry name" value="High mobility group box domain"/>
    <property type="match status" value="1"/>
</dbReference>
<evidence type="ECO:0000259" key="2">
    <source>
        <dbReference type="Pfam" id="PF04690"/>
    </source>
</evidence>
<dbReference type="EMBL" id="JANAWD010000639">
    <property type="protein sequence ID" value="KAJ3477032.1"/>
    <property type="molecule type" value="Genomic_DNA"/>
</dbReference>